<dbReference type="Proteomes" id="UP000477386">
    <property type="component" value="Unassembled WGS sequence"/>
</dbReference>
<keyword evidence="13" id="KW-0472">Membrane</keyword>
<dbReference type="InterPro" id="IPR003661">
    <property type="entry name" value="HisK_dim/P_dom"/>
</dbReference>
<dbReference type="EC" id="2.7.13.3" evidence="3"/>
<keyword evidence="8" id="KW-0418">Kinase</keyword>
<dbReference type="FunFam" id="3.30.565.10:FF:000023">
    <property type="entry name" value="PAS domain-containing sensor histidine kinase"/>
    <property type="match status" value="1"/>
</dbReference>
<evidence type="ECO:0000259" key="19">
    <source>
        <dbReference type="PROSITE" id="PS50110"/>
    </source>
</evidence>
<dbReference type="PROSITE" id="PS50109">
    <property type="entry name" value="HIS_KIN"/>
    <property type="match status" value="1"/>
</dbReference>
<evidence type="ECO:0000256" key="5">
    <source>
        <dbReference type="ARBA" id="ARBA00022553"/>
    </source>
</evidence>
<dbReference type="Gene3D" id="3.40.50.2300">
    <property type="match status" value="1"/>
</dbReference>
<keyword evidence="11" id="KW-0805">Transcription regulation</keyword>
<dbReference type="SUPFAM" id="SSF47384">
    <property type="entry name" value="Homodimeric domain of signal transducing histidine kinase"/>
    <property type="match status" value="1"/>
</dbReference>
<keyword evidence="6" id="KW-0808">Transferase</keyword>
<dbReference type="GO" id="GO:0000155">
    <property type="term" value="F:phosphorelay sensor kinase activity"/>
    <property type="evidence" value="ECO:0007669"/>
    <property type="project" value="InterPro"/>
</dbReference>
<dbReference type="Gene3D" id="1.10.287.130">
    <property type="match status" value="1"/>
</dbReference>
<evidence type="ECO:0000256" key="8">
    <source>
        <dbReference type="ARBA" id="ARBA00022777"/>
    </source>
</evidence>
<dbReference type="SUPFAM" id="SSF63829">
    <property type="entry name" value="Calcium-dependent phosphotriesterase"/>
    <property type="match status" value="1"/>
</dbReference>
<evidence type="ECO:0000256" key="14">
    <source>
        <dbReference type="ARBA" id="ARBA00023163"/>
    </source>
</evidence>
<dbReference type="InterPro" id="IPR003594">
    <property type="entry name" value="HATPase_dom"/>
</dbReference>
<feature type="domain" description="HTH araC/xylS-type" evidence="17">
    <location>
        <begin position="934"/>
        <end position="1032"/>
    </location>
</feature>
<evidence type="ECO:0000256" key="9">
    <source>
        <dbReference type="ARBA" id="ARBA00022840"/>
    </source>
</evidence>
<dbReference type="PRINTS" id="PR00344">
    <property type="entry name" value="BCTRLSENSOR"/>
</dbReference>
<evidence type="ECO:0000256" key="4">
    <source>
        <dbReference type="ARBA" id="ARBA00022475"/>
    </source>
</evidence>
<sequence length="1032" mass="117180">MLSFLRPVFVGILIGMNMGASSWAQQVIPRFVHRFRPPAGTNFNVTGAVEDAQGRLWFATNEGVVRFDGQQFRVYHDPVLGHGDDYFHLVSSPDGRIWCKLGRGSALSYIDPKLDRIIRVPDSSRLVREYLSQWRSNYVFADAQATVWIALRRRGLIRFNPRTYAVEKVFDQPDEAARWITQDPAGTIWFTTNKAVYAYNPVSRVLKRYRDELGSPNRTQSGTAAGSMEDLFAIGIHARPDGRILVALSDEVDVIEPTTGQVTRLELLPNKYYPAQIALDFHEDPQGNTYFRTMAANYRYTRAGRLEQLEFSGLSGRVNYLLPSRTNRLWVSSEQTLLAYDLAHVRPLPALNLLDITVNGTRLEKDTERHQLKRDSLGHPTLIVEEGDLITLRLSPYIDNVTRTFRFRLEGYDQQWNVTEDATGTVSYQLSAGTYTLLLNRFILPRGWSREVPSLTLVVRPPFWKTGWFWAFVLVATGILGTVLLQSWNRRRILRQELARREFEAATLRNLDEMKSRFFTNITHELRTPLTIILNATEQLSIAPLNTSDQKLLQAARRNTQQLMRLINETLDMARLDAGKLERHEQLGDPLMLVEQVVVQFEGLADQKQLSLTWKGESPISANQFLYRFDADKLEKIIYNLLANAVKFTPPGGQVRVEGRISDDHLFLLRVADTGIGIAADDLTHIFERFHQVDSSSTRAYPGTGIGLALVKELTEWLGGTITIESALEKGSTFTLNLPLSLSTAAPRSTEEPTGQSVTLVPQPKPVREDSPANVSSNDTARPWLLIVEDNEELRRYMSDALSDQYQLITAENGLLGWEQALEEIPDLIVSDVMMPELDGYELVERLKSDERTSHIPVLLLTAKSTYESRLKGFGAGADDYVEKPFSLVELSLRIRNCLRTRLQWQRHLTGGIQKGPVGTSFHPELDREEQFLARLRTVILKHLTDESVDVDWLVEQAGMSRTQLHRKITALTGMSTSRFIHKVRLEKAVELLQTGQLNVAQVAQQVGYSSQSYFTKMFQEQYGYSPIRLRV</sequence>
<dbReference type="GO" id="GO:0005524">
    <property type="term" value="F:ATP binding"/>
    <property type="evidence" value="ECO:0007669"/>
    <property type="project" value="UniProtKB-KW"/>
</dbReference>
<comment type="catalytic activity">
    <reaction evidence="1">
        <text>ATP + protein L-histidine = ADP + protein N-phospho-L-histidine.</text>
        <dbReference type="EC" id="2.7.13.3"/>
    </reaction>
</comment>
<dbReference type="SMART" id="SM00342">
    <property type="entry name" value="HTH_ARAC"/>
    <property type="match status" value="1"/>
</dbReference>
<dbReference type="CDD" id="cd00082">
    <property type="entry name" value="HisKA"/>
    <property type="match status" value="1"/>
</dbReference>
<dbReference type="InterPro" id="IPR004358">
    <property type="entry name" value="Sig_transdc_His_kin-like_C"/>
</dbReference>
<reference evidence="20 21" key="1">
    <citation type="submission" date="2020-02" db="EMBL/GenBank/DDBJ databases">
        <title>Draft genome sequence of two Spirosoma agri KCTC 52727 and Spirosoma terrae KCTC 52035.</title>
        <authorList>
            <person name="Rojas J."/>
            <person name="Ambika Manirajan B."/>
            <person name="Ratering S."/>
            <person name="Suarez C."/>
            <person name="Schnell S."/>
        </authorList>
    </citation>
    <scope>NUCLEOTIDE SEQUENCE [LARGE SCALE GENOMIC DNA]</scope>
    <source>
        <strain evidence="20 21">KCTC 52727</strain>
    </source>
</reference>
<keyword evidence="4" id="KW-1003">Cell membrane</keyword>
<feature type="compositionally biased region" description="Polar residues" evidence="16">
    <location>
        <begin position="745"/>
        <end position="760"/>
    </location>
</feature>
<dbReference type="PROSITE" id="PS01124">
    <property type="entry name" value="HTH_ARAC_FAMILY_2"/>
    <property type="match status" value="1"/>
</dbReference>
<dbReference type="InterPro" id="IPR018060">
    <property type="entry name" value="HTH_AraC"/>
</dbReference>
<evidence type="ECO:0000313" key="21">
    <source>
        <dbReference type="Proteomes" id="UP000477386"/>
    </source>
</evidence>
<dbReference type="GO" id="GO:0003700">
    <property type="term" value="F:DNA-binding transcription factor activity"/>
    <property type="evidence" value="ECO:0007669"/>
    <property type="project" value="InterPro"/>
</dbReference>
<accession>A0A6M0IRX9</accession>
<dbReference type="EMBL" id="JAAGNZ010000003">
    <property type="protein sequence ID" value="NEU70265.1"/>
    <property type="molecule type" value="Genomic_DNA"/>
</dbReference>
<dbReference type="GO" id="GO:0043565">
    <property type="term" value="F:sequence-specific DNA binding"/>
    <property type="evidence" value="ECO:0007669"/>
    <property type="project" value="InterPro"/>
</dbReference>
<dbReference type="Gene3D" id="2.130.10.10">
    <property type="entry name" value="YVTN repeat-like/Quinoprotein amine dehydrogenase"/>
    <property type="match status" value="1"/>
</dbReference>
<dbReference type="Pfam" id="PF12833">
    <property type="entry name" value="HTH_18"/>
    <property type="match status" value="1"/>
</dbReference>
<dbReference type="InterPro" id="IPR013783">
    <property type="entry name" value="Ig-like_fold"/>
</dbReference>
<evidence type="ECO:0000313" key="20">
    <source>
        <dbReference type="EMBL" id="NEU70265.1"/>
    </source>
</evidence>
<keyword evidence="9" id="KW-0067">ATP-binding</keyword>
<evidence type="ECO:0000256" key="7">
    <source>
        <dbReference type="ARBA" id="ARBA00022741"/>
    </source>
</evidence>
<evidence type="ECO:0000256" key="13">
    <source>
        <dbReference type="ARBA" id="ARBA00023136"/>
    </source>
</evidence>
<evidence type="ECO:0000256" key="2">
    <source>
        <dbReference type="ARBA" id="ARBA00004236"/>
    </source>
</evidence>
<dbReference type="InterPro" id="IPR009057">
    <property type="entry name" value="Homeodomain-like_sf"/>
</dbReference>
<evidence type="ECO:0000259" key="18">
    <source>
        <dbReference type="PROSITE" id="PS50109"/>
    </source>
</evidence>
<dbReference type="InterPro" id="IPR036890">
    <property type="entry name" value="HATPase_C_sf"/>
</dbReference>
<dbReference type="SMART" id="SM00387">
    <property type="entry name" value="HATPase_c"/>
    <property type="match status" value="1"/>
</dbReference>
<dbReference type="Pfam" id="PF00072">
    <property type="entry name" value="Response_reg"/>
    <property type="match status" value="1"/>
</dbReference>
<name>A0A6M0IRX9_9BACT</name>
<feature type="region of interest" description="Disordered" evidence="16">
    <location>
        <begin position="745"/>
        <end position="776"/>
    </location>
</feature>
<dbReference type="CDD" id="cd17574">
    <property type="entry name" value="REC_OmpR"/>
    <property type="match status" value="1"/>
</dbReference>
<dbReference type="PANTHER" id="PTHR43547">
    <property type="entry name" value="TWO-COMPONENT HISTIDINE KINASE"/>
    <property type="match status" value="1"/>
</dbReference>
<keyword evidence="21" id="KW-1185">Reference proteome</keyword>
<dbReference type="InterPro" id="IPR005467">
    <property type="entry name" value="His_kinase_dom"/>
</dbReference>
<evidence type="ECO:0000259" key="17">
    <source>
        <dbReference type="PROSITE" id="PS01124"/>
    </source>
</evidence>
<protein>
    <recommendedName>
        <fullName evidence="3">histidine kinase</fullName>
        <ecNumber evidence="3">2.7.13.3</ecNumber>
    </recommendedName>
</protein>
<proteinExistence type="predicted"/>
<dbReference type="GO" id="GO:0005886">
    <property type="term" value="C:plasma membrane"/>
    <property type="evidence" value="ECO:0007669"/>
    <property type="project" value="UniProtKB-SubCell"/>
</dbReference>
<evidence type="ECO:0000256" key="1">
    <source>
        <dbReference type="ARBA" id="ARBA00000085"/>
    </source>
</evidence>
<dbReference type="AlphaFoldDB" id="A0A6M0IRX9"/>
<dbReference type="InterPro" id="IPR018062">
    <property type="entry name" value="HTH_AraC-typ_CS"/>
</dbReference>
<dbReference type="SUPFAM" id="SSF46689">
    <property type="entry name" value="Homeodomain-like"/>
    <property type="match status" value="1"/>
</dbReference>
<feature type="domain" description="Histidine kinase" evidence="18">
    <location>
        <begin position="521"/>
        <end position="742"/>
    </location>
</feature>
<dbReference type="InterPro" id="IPR011006">
    <property type="entry name" value="CheY-like_superfamily"/>
</dbReference>
<dbReference type="SUPFAM" id="SSF52172">
    <property type="entry name" value="CheY-like"/>
    <property type="match status" value="1"/>
</dbReference>
<evidence type="ECO:0000256" key="12">
    <source>
        <dbReference type="ARBA" id="ARBA00023125"/>
    </source>
</evidence>
<dbReference type="InterPro" id="IPR036097">
    <property type="entry name" value="HisK_dim/P_sf"/>
</dbReference>
<evidence type="ECO:0000256" key="11">
    <source>
        <dbReference type="ARBA" id="ARBA00023015"/>
    </source>
</evidence>
<feature type="domain" description="Response regulatory" evidence="19">
    <location>
        <begin position="784"/>
        <end position="899"/>
    </location>
</feature>
<keyword evidence="5 15" id="KW-0597">Phosphoprotein</keyword>
<keyword evidence="14" id="KW-0804">Transcription</keyword>
<dbReference type="SMART" id="SM00388">
    <property type="entry name" value="HisKA"/>
    <property type="match status" value="1"/>
</dbReference>
<evidence type="ECO:0000256" key="10">
    <source>
        <dbReference type="ARBA" id="ARBA00023012"/>
    </source>
</evidence>
<dbReference type="PROSITE" id="PS00041">
    <property type="entry name" value="HTH_ARAC_FAMILY_1"/>
    <property type="match status" value="1"/>
</dbReference>
<dbReference type="PANTHER" id="PTHR43547:SF2">
    <property type="entry name" value="HYBRID SIGNAL TRANSDUCTION HISTIDINE KINASE C"/>
    <property type="match status" value="1"/>
</dbReference>
<dbReference type="RefSeq" id="WP_164043564.1">
    <property type="nucleotide sequence ID" value="NZ_JAAGNZ010000003.1"/>
</dbReference>
<dbReference type="SUPFAM" id="SSF55874">
    <property type="entry name" value="ATPase domain of HSP90 chaperone/DNA topoisomerase II/histidine kinase"/>
    <property type="match status" value="1"/>
</dbReference>
<dbReference type="Gene3D" id="2.60.40.10">
    <property type="entry name" value="Immunoglobulins"/>
    <property type="match status" value="1"/>
</dbReference>
<evidence type="ECO:0000256" key="15">
    <source>
        <dbReference type="PROSITE-ProRule" id="PRU00169"/>
    </source>
</evidence>
<evidence type="ECO:0000256" key="6">
    <source>
        <dbReference type="ARBA" id="ARBA00022679"/>
    </source>
</evidence>
<keyword evidence="12" id="KW-0238">DNA-binding</keyword>
<evidence type="ECO:0000256" key="16">
    <source>
        <dbReference type="SAM" id="MobiDB-lite"/>
    </source>
</evidence>
<dbReference type="Gene3D" id="1.10.10.60">
    <property type="entry name" value="Homeodomain-like"/>
    <property type="match status" value="1"/>
</dbReference>
<dbReference type="Pfam" id="PF02518">
    <property type="entry name" value="HATPase_c"/>
    <property type="match status" value="1"/>
</dbReference>
<dbReference type="SMART" id="SM00448">
    <property type="entry name" value="REC"/>
    <property type="match status" value="1"/>
</dbReference>
<dbReference type="CDD" id="cd16922">
    <property type="entry name" value="HATPase_EvgS-ArcB-TorS-like"/>
    <property type="match status" value="1"/>
</dbReference>
<keyword evidence="7" id="KW-0547">Nucleotide-binding</keyword>
<comment type="subcellular location">
    <subcellularLocation>
        <location evidence="2">Cell membrane</location>
    </subcellularLocation>
</comment>
<gene>
    <name evidence="20" type="ORF">GK091_25535</name>
</gene>
<organism evidence="20 21">
    <name type="scientific">Spirosoma agri</name>
    <dbReference type="NCBI Taxonomy" id="1987381"/>
    <lineage>
        <taxon>Bacteria</taxon>
        <taxon>Pseudomonadati</taxon>
        <taxon>Bacteroidota</taxon>
        <taxon>Cytophagia</taxon>
        <taxon>Cytophagales</taxon>
        <taxon>Cytophagaceae</taxon>
        <taxon>Spirosoma</taxon>
    </lineage>
</organism>
<comment type="caution">
    <text evidence="20">The sequence shown here is derived from an EMBL/GenBank/DDBJ whole genome shotgun (WGS) entry which is preliminary data.</text>
</comment>
<dbReference type="Pfam" id="PF00512">
    <property type="entry name" value="HisKA"/>
    <property type="match status" value="1"/>
</dbReference>
<dbReference type="Gene3D" id="3.30.565.10">
    <property type="entry name" value="Histidine kinase-like ATPase, C-terminal domain"/>
    <property type="match status" value="1"/>
</dbReference>
<dbReference type="InterPro" id="IPR001789">
    <property type="entry name" value="Sig_transdc_resp-reg_receiver"/>
</dbReference>
<dbReference type="PROSITE" id="PS50110">
    <property type="entry name" value="RESPONSE_REGULATORY"/>
    <property type="match status" value="1"/>
</dbReference>
<feature type="modified residue" description="4-aspartylphosphate" evidence="15">
    <location>
        <position position="832"/>
    </location>
</feature>
<dbReference type="InterPro" id="IPR015943">
    <property type="entry name" value="WD40/YVTN_repeat-like_dom_sf"/>
</dbReference>
<keyword evidence="10" id="KW-0902">Two-component regulatory system</keyword>
<evidence type="ECO:0000256" key="3">
    <source>
        <dbReference type="ARBA" id="ARBA00012438"/>
    </source>
</evidence>